<proteinExistence type="inferred from homology"/>
<dbReference type="Proteomes" id="UP000784700">
    <property type="component" value="Unassembled WGS sequence"/>
</dbReference>
<feature type="transmembrane region" description="Helical" evidence="10">
    <location>
        <begin position="33"/>
        <end position="54"/>
    </location>
</feature>
<keyword evidence="10" id="KW-0915">Sodium</keyword>
<dbReference type="GeneID" id="58108364"/>
<dbReference type="RefSeq" id="WP_140934430.1">
    <property type="nucleotide sequence ID" value="NZ_QUBF01000003.1"/>
</dbReference>
<evidence type="ECO:0000256" key="9">
    <source>
        <dbReference type="ARBA" id="ARBA00049940"/>
    </source>
</evidence>
<feature type="transmembrane region" description="Helical" evidence="10">
    <location>
        <begin position="97"/>
        <end position="116"/>
    </location>
</feature>
<keyword evidence="6 10" id="KW-0407">Ion channel</keyword>
<dbReference type="InterPro" id="IPR003691">
    <property type="entry name" value="FluC"/>
</dbReference>
<keyword evidence="10" id="KW-0479">Metal-binding</keyword>
<keyword evidence="5 10" id="KW-0472">Membrane</keyword>
<evidence type="ECO:0000256" key="6">
    <source>
        <dbReference type="ARBA" id="ARBA00023303"/>
    </source>
</evidence>
<evidence type="ECO:0000256" key="4">
    <source>
        <dbReference type="ARBA" id="ARBA00022989"/>
    </source>
</evidence>
<comment type="function">
    <text evidence="9 10">Fluoride-specific ion channel. Important for reducing fluoride concentration in the cell, thus reducing its toxicity.</text>
</comment>
<dbReference type="EMBL" id="QUBG01000003">
    <property type="protein sequence ID" value="TPR44155.1"/>
    <property type="molecule type" value="Genomic_DNA"/>
</dbReference>
<evidence type="ECO:0000256" key="10">
    <source>
        <dbReference type="HAMAP-Rule" id="MF_00454"/>
    </source>
</evidence>
<dbReference type="GO" id="GO:0005886">
    <property type="term" value="C:plasma membrane"/>
    <property type="evidence" value="ECO:0007669"/>
    <property type="project" value="UniProtKB-SubCell"/>
</dbReference>
<reference evidence="11" key="1">
    <citation type="submission" date="2018-08" db="EMBL/GenBank/DDBJ databases">
        <title>Comparative genomics of wild bee and flower associated Lactobacillus reveals potential adaptation to the bee host.</title>
        <authorList>
            <person name="Vuong H.Q."/>
            <person name="Mcfrederick Q.S."/>
        </authorList>
    </citation>
    <scope>NUCLEOTIDE SEQUENCE</scope>
    <source>
        <strain evidence="11">HV_63</strain>
    </source>
</reference>
<evidence type="ECO:0000256" key="5">
    <source>
        <dbReference type="ARBA" id="ARBA00023136"/>
    </source>
</evidence>
<feature type="binding site" evidence="10">
    <location>
        <position position="75"/>
    </location>
    <ligand>
        <name>Na(+)</name>
        <dbReference type="ChEBI" id="CHEBI:29101"/>
        <note>structural</note>
    </ligand>
</feature>
<keyword evidence="3 10" id="KW-0812">Transmembrane</keyword>
<protein>
    <recommendedName>
        <fullName evidence="10">Fluoride-specific ion channel FluC</fullName>
    </recommendedName>
</protein>
<comment type="caution">
    <text evidence="11">The sequence shown here is derived from an EMBL/GenBank/DDBJ whole genome shotgun (WGS) entry which is preliminary data.</text>
</comment>
<keyword evidence="2 10" id="KW-1003">Cell membrane</keyword>
<feature type="transmembrane region" description="Helical" evidence="10">
    <location>
        <begin position="60"/>
        <end position="77"/>
    </location>
</feature>
<name>A0A9Q8MU75_9LACO</name>
<evidence type="ECO:0000256" key="2">
    <source>
        <dbReference type="ARBA" id="ARBA00022475"/>
    </source>
</evidence>
<keyword evidence="10" id="KW-0406">Ion transport</keyword>
<comment type="activity regulation">
    <text evidence="10">Na(+) is not transported, but it plays an essential structural role and its presence is essential for fluoride channel function.</text>
</comment>
<dbReference type="GO" id="GO:0140114">
    <property type="term" value="P:cellular detoxification of fluoride"/>
    <property type="evidence" value="ECO:0007669"/>
    <property type="project" value="UniProtKB-UniRule"/>
</dbReference>
<evidence type="ECO:0000256" key="7">
    <source>
        <dbReference type="ARBA" id="ARBA00035120"/>
    </source>
</evidence>
<accession>A0A9Q8MU75</accession>
<comment type="similarity">
    <text evidence="7 10">Belongs to the fluoride channel Fluc/FEX (TC 1.A.43) family.</text>
</comment>
<feature type="transmembrane region" description="Helical" evidence="10">
    <location>
        <begin position="6"/>
        <end position="26"/>
    </location>
</feature>
<feature type="binding site" evidence="10">
    <location>
        <position position="72"/>
    </location>
    <ligand>
        <name>Na(+)</name>
        <dbReference type="ChEBI" id="CHEBI:29101"/>
        <note>structural</note>
    </ligand>
</feature>
<evidence type="ECO:0000256" key="8">
    <source>
        <dbReference type="ARBA" id="ARBA00035585"/>
    </source>
</evidence>
<evidence type="ECO:0000313" key="11">
    <source>
        <dbReference type="EMBL" id="TPR44155.1"/>
    </source>
</evidence>
<dbReference type="GO" id="GO:0046872">
    <property type="term" value="F:metal ion binding"/>
    <property type="evidence" value="ECO:0007669"/>
    <property type="project" value="UniProtKB-KW"/>
</dbReference>
<dbReference type="HAMAP" id="MF_00454">
    <property type="entry name" value="FluC"/>
    <property type="match status" value="1"/>
</dbReference>
<dbReference type="GO" id="GO:0062054">
    <property type="term" value="F:fluoride channel activity"/>
    <property type="evidence" value="ECO:0007669"/>
    <property type="project" value="UniProtKB-UniRule"/>
</dbReference>
<sequence length="117" mass="13068">MIINVLTVGLGAAIGSVLRFLATTFFKTFFKNISFPIGTLFINVSGSFLLGLVNGQLPKINFWITFFIAIIGGYTTFSTYMNEIVQMKMKNKMMAMIYYFITALFGIIAALIGYVIF</sequence>
<keyword evidence="4 10" id="KW-1133">Transmembrane helix</keyword>
<evidence type="ECO:0000256" key="3">
    <source>
        <dbReference type="ARBA" id="ARBA00022692"/>
    </source>
</evidence>
<evidence type="ECO:0000256" key="1">
    <source>
        <dbReference type="ARBA" id="ARBA00004651"/>
    </source>
</evidence>
<comment type="subcellular location">
    <subcellularLocation>
        <location evidence="1 10">Cell membrane</location>
        <topology evidence="1 10">Multi-pass membrane protein</topology>
    </subcellularLocation>
</comment>
<organism evidence="11 12">
    <name type="scientific">Apilactobacillus micheneri</name>
    <dbReference type="NCBI Taxonomy" id="1899430"/>
    <lineage>
        <taxon>Bacteria</taxon>
        <taxon>Bacillati</taxon>
        <taxon>Bacillota</taxon>
        <taxon>Bacilli</taxon>
        <taxon>Lactobacillales</taxon>
        <taxon>Lactobacillaceae</taxon>
        <taxon>Apilactobacillus</taxon>
    </lineage>
</organism>
<comment type="catalytic activity">
    <reaction evidence="8">
        <text>fluoride(in) = fluoride(out)</text>
        <dbReference type="Rhea" id="RHEA:76159"/>
        <dbReference type="ChEBI" id="CHEBI:17051"/>
    </reaction>
    <physiologicalReaction direction="left-to-right" evidence="8">
        <dbReference type="Rhea" id="RHEA:76160"/>
    </physiologicalReaction>
</comment>
<dbReference type="Pfam" id="PF02537">
    <property type="entry name" value="CRCB"/>
    <property type="match status" value="1"/>
</dbReference>
<evidence type="ECO:0000313" key="12">
    <source>
        <dbReference type="Proteomes" id="UP000784700"/>
    </source>
</evidence>
<dbReference type="PANTHER" id="PTHR28259">
    <property type="entry name" value="FLUORIDE EXPORT PROTEIN 1-RELATED"/>
    <property type="match status" value="1"/>
</dbReference>
<gene>
    <name evidence="10" type="primary">fluC</name>
    <name evidence="10" type="synonym">crcB</name>
    <name evidence="11" type="ORF">DY130_03710</name>
</gene>
<keyword evidence="10" id="KW-0813">Transport</keyword>
<dbReference type="AlphaFoldDB" id="A0A9Q8MU75"/>
<dbReference type="PANTHER" id="PTHR28259:SF1">
    <property type="entry name" value="FLUORIDE EXPORT PROTEIN 1-RELATED"/>
    <property type="match status" value="1"/>
</dbReference>